<evidence type="ECO:0000313" key="2">
    <source>
        <dbReference type="Proteomes" id="UP000185596"/>
    </source>
</evidence>
<accession>A0A1Q8CZ55</accession>
<dbReference type="PROSITE" id="PS50818">
    <property type="entry name" value="INTEIN_C_TER"/>
    <property type="match status" value="1"/>
</dbReference>
<sequence length="81" mass="9018">MGSVDLVAGRREQGYQRVHNLTVEGIHTYHVMADNTPVLVHNCGGGEVPHFGSYPRPDVGFTGGNKIHYMFDVNGNYTRSW</sequence>
<dbReference type="Gene3D" id="2.170.16.10">
    <property type="entry name" value="Hedgehog/Intein (Hint) domain"/>
    <property type="match status" value="1"/>
</dbReference>
<evidence type="ECO:0000313" key="1">
    <source>
        <dbReference type="EMBL" id="OLF19616.1"/>
    </source>
</evidence>
<proteinExistence type="predicted"/>
<dbReference type="AlphaFoldDB" id="A0A1Q8CZ55"/>
<name>A0A1Q8CZ55_9PSEU</name>
<dbReference type="EMBL" id="MSIE01000001">
    <property type="protein sequence ID" value="OLF19616.1"/>
    <property type="molecule type" value="Genomic_DNA"/>
</dbReference>
<keyword evidence="2" id="KW-1185">Reference proteome</keyword>
<dbReference type="NCBIfam" id="TIGR01443">
    <property type="entry name" value="intein_Cterm"/>
    <property type="match status" value="1"/>
</dbReference>
<gene>
    <name evidence="1" type="ORF">BU204_01535</name>
</gene>
<dbReference type="InterPro" id="IPR030934">
    <property type="entry name" value="Intein_C"/>
</dbReference>
<organism evidence="1 2">
    <name type="scientific">Actinophytocola xanthii</name>
    <dbReference type="NCBI Taxonomy" id="1912961"/>
    <lineage>
        <taxon>Bacteria</taxon>
        <taxon>Bacillati</taxon>
        <taxon>Actinomycetota</taxon>
        <taxon>Actinomycetes</taxon>
        <taxon>Pseudonocardiales</taxon>
        <taxon>Pseudonocardiaceae</taxon>
    </lineage>
</organism>
<protein>
    <submittedName>
        <fullName evidence="1">Uncharacterized protein</fullName>
    </submittedName>
</protein>
<comment type="caution">
    <text evidence="1">The sequence shown here is derived from an EMBL/GenBank/DDBJ whole genome shotgun (WGS) entry which is preliminary data.</text>
</comment>
<dbReference type="Proteomes" id="UP000185596">
    <property type="component" value="Unassembled WGS sequence"/>
</dbReference>
<reference evidence="1 2" key="1">
    <citation type="submission" date="2016-12" db="EMBL/GenBank/DDBJ databases">
        <title>The draft genome sequence of Actinophytocola sp. 11-183.</title>
        <authorList>
            <person name="Wang W."/>
            <person name="Yuan L."/>
        </authorList>
    </citation>
    <scope>NUCLEOTIDE SEQUENCE [LARGE SCALE GENOMIC DNA]</scope>
    <source>
        <strain evidence="1 2">11-183</strain>
    </source>
</reference>